<proteinExistence type="inferred from homology"/>
<reference evidence="13" key="2">
    <citation type="journal article" date="2019" name="Int. J. Syst. Evol. Microbiol.">
        <title>The Global Catalogue of Microorganisms (GCM) 10K type strain sequencing project: providing services to taxonomists for standard genome sequencing and annotation.</title>
        <authorList>
            <consortium name="The Broad Institute Genomics Platform"/>
            <consortium name="The Broad Institute Genome Sequencing Center for Infectious Disease"/>
            <person name="Wu L."/>
            <person name="Ma J."/>
        </authorList>
    </citation>
    <scope>NUCLEOTIDE SEQUENCE [LARGE SCALE GENOMIC DNA]</scope>
    <source>
        <strain evidence="13">NBRC 107715</strain>
    </source>
</reference>
<dbReference type="GO" id="GO:0090729">
    <property type="term" value="F:toxin activity"/>
    <property type="evidence" value="ECO:0007669"/>
    <property type="project" value="UniProtKB-KW"/>
</dbReference>
<dbReference type="Proteomes" id="UP001156856">
    <property type="component" value="Unassembled WGS sequence"/>
</dbReference>
<dbReference type="SUPFAM" id="SSF88723">
    <property type="entry name" value="PIN domain-like"/>
    <property type="match status" value="1"/>
</dbReference>
<reference evidence="11" key="4">
    <citation type="submission" date="2023-01" db="EMBL/GenBank/DDBJ databases">
        <title>Draft genome sequence of Methylobacterium oxalidis strain NBRC 107715.</title>
        <authorList>
            <person name="Sun Q."/>
            <person name="Mori K."/>
        </authorList>
    </citation>
    <scope>NUCLEOTIDE SEQUENCE</scope>
    <source>
        <strain evidence="11">NBRC 107715</strain>
    </source>
</reference>
<evidence type="ECO:0000256" key="1">
    <source>
        <dbReference type="ARBA" id="ARBA00001946"/>
    </source>
</evidence>
<feature type="binding site" evidence="8">
    <location>
        <position position="98"/>
    </location>
    <ligand>
        <name>Mg(2+)</name>
        <dbReference type="ChEBI" id="CHEBI:18420"/>
    </ligand>
</feature>
<dbReference type="Proteomes" id="UP000321960">
    <property type="component" value="Unassembled WGS sequence"/>
</dbReference>
<feature type="binding site" evidence="8">
    <location>
        <position position="5"/>
    </location>
    <ligand>
        <name>Mg(2+)</name>
        <dbReference type="ChEBI" id="CHEBI:18420"/>
    </ligand>
</feature>
<evidence type="ECO:0000256" key="8">
    <source>
        <dbReference type="HAMAP-Rule" id="MF_00265"/>
    </source>
</evidence>
<evidence type="ECO:0000313" key="12">
    <source>
        <dbReference type="Proteomes" id="UP000321960"/>
    </source>
</evidence>
<comment type="function">
    <text evidence="8">Toxic component of a toxin-antitoxin (TA) system. An RNase.</text>
</comment>
<protein>
    <recommendedName>
        <fullName evidence="8">Ribonuclease VapC</fullName>
        <shortName evidence="8">RNase VapC</shortName>
        <ecNumber evidence="8">3.1.-.-</ecNumber>
    </recommendedName>
    <alternativeName>
        <fullName evidence="8">Toxin VapC</fullName>
    </alternativeName>
</protein>
<dbReference type="GO" id="GO:0000287">
    <property type="term" value="F:magnesium ion binding"/>
    <property type="evidence" value="ECO:0007669"/>
    <property type="project" value="UniProtKB-UniRule"/>
</dbReference>
<dbReference type="EMBL" id="BJZU01000131">
    <property type="protein sequence ID" value="GEP06972.1"/>
    <property type="molecule type" value="Genomic_DNA"/>
</dbReference>
<comment type="similarity">
    <text evidence="7 8">Belongs to the PINc/VapC protein family.</text>
</comment>
<dbReference type="RefSeq" id="WP_306424532.1">
    <property type="nucleotide sequence ID" value="NZ_BJZU01000131.1"/>
</dbReference>
<dbReference type="Pfam" id="PF01850">
    <property type="entry name" value="PIN"/>
    <property type="match status" value="1"/>
</dbReference>
<evidence type="ECO:0000256" key="6">
    <source>
        <dbReference type="ARBA" id="ARBA00022842"/>
    </source>
</evidence>
<keyword evidence="2 8" id="KW-1277">Toxin-antitoxin system</keyword>
<sequence>MIVVDTSAFVAILAEEPEATIFSELLSLAGRRVMSAGTYLECAIVAAGRFGGGVDLDRWLERRSIEVLPVDHALARRAADAFARYGKGRHPAALNFGDCFAYALATALDAPLLFKGEDFARTDVARAGP</sequence>
<accession>A0A512JAK5</accession>
<dbReference type="InterPro" id="IPR002716">
    <property type="entry name" value="PIN_dom"/>
</dbReference>
<comment type="caution">
    <text evidence="10">The sequence shown here is derived from an EMBL/GenBank/DDBJ whole genome shotgun (WGS) entry which is preliminary data.</text>
</comment>
<organism evidence="10 12">
    <name type="scientific">Methylobacterium oxalidis</name>
    <dbReference type="NCBI Taxonomy" id="944322"/>
    <lineage>
        <taxon>Bacteria</taxon>
        <taxon>Pseudomonadati</taxon>
        <taxon>Pseudomonadota</taxon>
        <taxon>Alphaproteobacteria</taxon>
        <taxon>Hyphomicrobiales</taxon>
        <taxon>Methylobacteriaceae</taxon>
        <taxon>Methylobacterium</taxon>
    </lineage>
</organism>
<name>A0A512JAK5_9HYPH</name>
<comment type="cofactor">
    <cofactor evidence="1 8">
        <name>Mg(2+)</name>
        <dbReference type="ChEBI" id="CHEBI:18420"/>
    </cofactor>
</comment>
<evidence type="ECO:0000256" key="3">
    <source>
        <dbReference type="ARBA" id="ARBA00022722"/>
    </source>
</evidence>
<dbReference type="EC" id="3.1.-.-" evidence="8"/>
<evidence type="ECO:0000259" key="9">
    <source>
        <dbReference type="Pfam" id="PF01850"/>
    </source>
</evidence>
<keyword evidence="4 8" id="KW-0479">Metal-binding</keyword>
<evidence type="ECO:0000256" key="2">
    <source>
        <dbReference type="ARBA" id="ARBA00022649"/>
    </source>
</evidence>
<evidence type="ECO:0000256" key="7">
    <source>
        <dbReference type="ARBA" id="ARBA00038093"/>
    </source>
</evidence>
<keyword evidence="13" id="KW-1185">Reference proteome</keyword>
<evidence type="ECO:0000313" key="11">
    <source>
        <dbReference type="EMBL" id="GLS62899.1"/>
    </source>
</evidence>
<dbReference type="PANTHER" id="PTHR33653">
    <property type="entry name" value="RIBONUCLEASE VAPC2"/>
    <property type="match status" value="1"/>
</dbReference>
<evidence type="ECO:0000256" key="4">
    <source>
        <dbReference type="ARBA" id="ARBA00022723"/>
    </source>
</evidence>
<keyword evidence="5 8" id="KW-0378">Hydrolase</keyword>
<dbReference type="HAMAP" id="MF_00265">
    <property type="entry name" value="VapC_Nob1"/>
    <property type="match status" value="1"/>
</dbReference>
<feature type="domain" description="PIN" evidence="9">
    <location>
        <begin position="2"/>
        <end position="123"/>
    </location>
</feature>
<reference evidence="10 12" key="3">
    <citation type="submission" date="2019-07" db="EMBL/GenBank/DDBJ databases">
        <title>Whole genome shotgun sequence of Methylobacterium oxalidis NBRC 107715.</title>
        <authorList>
            <person name="Hosoyama A."/>
            <person name="Uohara A."/>
            <person name="Ohji S."/>
            <person name="Ichikawa N."/>
        </authorList>
    </citation>
    <scope>NUCLEOTIDE SEQUENCE [LARGE SCALE GENOMIC DNA]</scope>
    <source>
        <strain evidence="10 12">NBRC 107715</strain>
    </source>
</reference>
<dbReference type="EMBL" id="BSPK01000018">
    <property type="protein sequence ID" value="GLS62899.1"/>
    <property type="molecule type" value="Genomic_DNA"/>
</dbReference>
<evidence type="ECO:0000313" key="10">
    <source>
        <dbReference type="EMBL" id="GEP06972.1"/>
    </source>
</evidence>
<dbReference type="PANTHER" id="PTHR33653:SF1">
    <property type="entry name" value="RIBONUCLEASE VAPC2"/>
    <property type="match status" value="1"/>
</dbReference>
<dbReference type="CDD" id="cd09871">
    <property type="entry name" value="PIN_MtVapC28-VapC30-like"/>
    <property type="match status" value="1"/>
</dbReference>
<dbReference type="GO" id="GO:0016787">
    <property type="term" value="F:hydrolase activity"/>
    <property type="evidence" value="ECO:0007669"/>
    <property type="project" value="UniProtKB-KW"/>
</dbReference>
<dbReference type="GO" id="GO:0004540">
    <property type="term" value="F:RNA nuclease activity"/>
    <property type="evidence" value="ECO:0007669"/>
    <property type="project" value="InterPro"/>
</dbReference>
<reference evidence="11" key="1">
    <citation type="journal article" date="2014" name="Int. J. Syst. Evol. Microbiol.">
        <title>Complete genome of a new Firmicutes species belonging to the dominant human colonic microbiota ('Ruminococcus bicirculans') reveals two chromosomes and a selective capacity to utilize plant glucans.</title>
        <authorList>
            <consortium name="NISC Comparative Sequencing Program"/>
            <person name="Wegmann U."/>
            <person name="Louis P."/>
            <person name="Goesmann A."/>
            <person name="Henrissat B."/>
            <person name="Duncan S.H."/>
            <person name="Flint H.J."/>
        </authorList>
    </citation>
    <scope>NUCLEOTIDE SEQUENCE</scope>
    <source>
        <strain evidence="11">NBRC 107715</strain>
    </source>
</reference>
<keyword evidence="8" id="KW-0800">Toxin</keyword>
<evidence type="ECO:0000313" key="13">
    <source>
        <dbReference type="Proteomes" id="UP001156856"/>
    </source>
</evidence>
<keyword evidence="6 8" id="KW-0460">Magnesium</keyword>
<gene>
    <name evidence="10" type="primary">vapC_3</name>
    <name evidence="8" type="synonym">vapC</name>
    <name evidence="11" type="synonym">vapC_2</name>
    <name evidence="11" type="ORF">GCM10007888_12800</name>
    <name evidence="10" type="ORF">MOX02_50100</name>
</gene>
<dbReference type="AlphaFoldDB" id="A0A512JAK5"/>
<evidence type="ECO:0000256" key="5">
    <source>
        <dbReference type="ARBA" id="ARBA00022801"/>
    </source>
</evidence>
<dbReference type="InterPro" id="IPR022907">
    <property type="entry name" value="VapC_family"/>
</dbReference>
<keyword evidence="3 8" id="KW-0540">Nuclease</keyword>
<dbReference type="Gene3D" id="3.40.50.1010">
    <property type="entry name" value="5'-nuclease"/>
    <property type="match status" value="1"/>
</dbReference>
<dbReference type="InterPro" id="IPR029060">
    <property type="entry name" value="PIN-like_dom_sf"/>
</dbReference>
<dbReference type="InterPro" id="IPR050556">
    <property type="entry name" value="Type_II_TA_system_RNase"/>
</dbReference>